<keyword evidence="1" id="KW-0805">Transcription regulation</keyword>
<accession>A0ABY5Z332</accession>
<keyword evidence="2" id="KW-0238">DNA-binding</keyword>
<evidence type="ECO:0000313" key="6">
    <source>
        <dbReference type="Proteomes" id="UP001058271"/>
    </source>
</evidence>
<sequence length="136" mass="15327">MTVERVGQALYQRVADALREQIQQGAYQPGQFLPKESELVVRYAVSLMTLRRALAVLREEGLIVTRRGIPSFVRQQPHRRRVSLGAGCRLVSRMPSTPERLALGLDRGVPLVEIRQPDGTVERFGADRIEVVQPLK</sequence>
<gene>
    <name evidence="5" type="ORF">Drose_28980</name>
</gene>
<dbReference type="PANTHER" id="PTHR44846">
    <property type="entry name" value="MANNOSYL-D-GLYCERATE TRANSPORT/METABOLISM SYSTEM REPRESSOR MNGR-RELATED"/>
    <property type="match status" value="1"/>
</dbReference>
<dbReference type="PROSITE" id="PS50949">
    <property type="entry name" value="HTH_GNTR"/>
    <property type="match status" value="1"/>
</dbReference>
<organism evidence="5 6">
    <name type="scientific">Dactylosporangium roseum</name>
    <dbReference type="NCBI Taxonomy" id="47989"/>
    <lineage>
        <taxon>Bacteria</taxon>
        <taxon>Bacillati</taxon>
        <taxon>Actinomycetota</taxon>
        <taxon>Actinomycetes</taxon>
        <taxon>Micromonosporales</taxon>
        <taxon>Micromonosporaceae</taxon>
        <taxon>Dactylosporangium</taxon>
    </lineage>
</organism>
<dbReference type="Pfam" id="PF00392">
    <property type="entry name" value="GntR"/>
    <property type="match status" value="1"/>
</dbReference>
<dbReference type="PANTHER" id="PTHR44846:SF17">
    <property type="entry name" value="GNTR-FAMILY TRANSCRIPTIONAL REGULATOR"/>
    <property type="match status" value="1"/>
</dbReference>
<dbReference type="SUPFAM" id="SSF46785">
    <property type="entry name" value="Winged helix' DNA-binding domain"/>
    <property type="match status" value="1"/>
</dbReference>
<dbReference type="Proteomes" id="UP001058271">
    <property type="component" value="Chromosome"/>
</dbReference>
<evidence type="ECO:0000256" key="2">
    <source>
        <dbReference type="ARBA" id="ARBA00023125"/>
    </source>
</evidence>
<name>A0ABY5Z332_9ACTN</name>
<evidence type="ECO:0000313" key="5">
    <source>
        <dbReference type="EMBL" id="UWZ35163.1"/>
    </source>
</evidence>
<keyword evidence="6" id="KW-1185">Reference proteome</keyword>
<dbReference type="InterPro" id="IPR036390">
    <property type="entry name" value="WH_DNA-bd_sf"/>
</dbReference>
<evidence type="ECO:0000256" key="1">
    <source>
        <dbReference type="ARBA" id="ARBA00023015"/>
    </source>
</evidence>
<reference evidence="5" key="1">
    <citation type="submission" date="2021-04" db="EMBL/GenBank/DDBJ databases">
        <title>Biosynthetic gene clusters of Dactylosporangioum roseum.</title>
        <authorList>
            <person name="Hartkoorn R.C."/>
            <person name="Beaudoing E."/>
            <person name="Hot D."/>
            <person name="Moureu S."/>
        </authorList>
    </citation>
    <scope>NUCLEOTIDE SEQUENCE</scope>
    <source>
        <strain evidence="5">NRRL B-16295</strain>
    </source>
</reference>
<evidence type="ECO:0000256" key="3">
    <source>
        <dbReference type="ARBA" id="ARBA00023163"/>
    </source>
</evidence>
<dbReference type="PRINTS" id="PR00035">
    <property type="entry name" value="HTHGNTR"/>
</dbReference>
<dbReference type="CDD" id="cd07377">
    <property type="entry name" value="WHTH_GntR"/>
    <property type="match status" value="1"/>
</dbReference>
<evidence type="ECO:0000259" key="4">
    <source>
        <dbReference type="PROSITE" id="PS50949"/>
    </source>
</evidence>
<feature type="domain" description="HTH gntR-type" evidence="4">
    <location>
        <begin position="8"/>
        <end position="76"/>
    </location>
</feature>
<dbReference type="RefSeq" id="WP_260724506.1">
    <property type="nucleotide sequence ID" value="NZ_BAAABS010000060.1"/>
</dbReference>
<dbReference type="InterPro" id="IPR036388">
    <property type="entry name" value="WH-like_DNA-bd_sf"/>
</dbReference>
<proteinExistence type="predicted"/>
<keyword evidence="3" id="KW-0804">Transcription</keyword>
<dbReference type="SMART" id="SM00345">
    <property type="entry name" value="HTH_GNTR"/>
    <property type="match status" value="1"/>
</dbReference>
<dbReference type="EMBL" id="CP073721">
    <property type="protein sequence ID" value="UWZ35163.1"/>
    <property type="molecule type" value="Genomic_DNA"/>
</dbReference>
<protein>
    <submittedName>
        <fullName evidence="5">GntR family transcriptional regulator</fullName>
    </submittedName>
</protein>
<dbReference type="InterPro" id="IPR000524">
    <property type="entry name" value="Tscrpt_reg_HTH_GntR"/>
</dbReference>
<dbReference type="InterPro" id="IPR050679">
    <property type="entry name" value="Bact_HTH_transcr_reg"/>
</dbReference>
<dbReference type="Gene3D" id="1.10.10.10">
    <property type="entry name" value="Winged helix-like DNA-binding domain superfamily/Winged helix DNA-binding domain"/>
    <property type="match status" value="1"/>
</dbReference>